<accession>X0UGW6</accession>
<evidence type="ECO:0000313" key="1">
    <source>
        <dbReference type="EMBL" id="GAF87775.1"/>
    </source>
</evidence>
<proteinExistence type="predicted"/>
<sequence>MIKLERPKAEEEGQEAGQILKLDFGDFASAMEKRDEALLTRLVEKLRPMVEKPAKGIGFVEGYKDSQAKVLESLQEIDSSNWKMQEEWTVAIPGYHDRELRAQRA</sequence>
<protein>
    <submittedName>
        <fullName evidence="1">Uncharacterized protein</fullName>
    </submittedName>
</protein>
<reference evidence="1" key="1">
    <citation type="journal article" date="2014" name="Front. Microbiol.">
        <title>High frequency of phylogenetically diverse reductive dehalogenase-homologous genes in deep subseafloor sedimentary metagenomes.</title>
        <authorList>
            <person name="Kawai M."/>
            <person name="Futagami T."/>
            <person name="Toyoda A."/>
            <person name="Takaki Y."/>
            <person name="Nishi S."/>
            <person name="Hori S."/>
            <person name="Arai W."/>
            <person name="Tsubouchi T."/>
            <person name="Morono Y."/>
            <person name="Uchiyama I."/>
            <person name="Ito T."/>
            <person name="Fujiyama A."/>
            <person name="Inagaki F."/>
            <person name="Takami H."/>
        </authorList>
    </citation>
    <scope>NUCLEOTIDE SEQUENCE</scope>
    <source>
        <strain evidence="1">Expedition CK06-06</strain>
    </source>
</reference>
<organism evidence="1">
    <name type="scientific">marine sediment metagenome</name>
    <dbReference type="NCBI Taxonomy" id="412755"/>
    <lineage>
        <taxon>unclassified sequences</taxon>
        <taxon>metagenomes</taxon>
        <taxon>ecological metagenomes</taxon>
    </lineage>
</organism>
<dbReference type="EMBL" id="BARS01017826">
    <property type="protein sequence ID" value="GAF87775.1"/>
    <property type="molecule type" value="Genomic_DNA"/>
</dbReference>
<feature type="non-terminal residue" evidence="1">
    <location>
        <position position="105"/>
    </location>
</feature>
<dbReference type="AlphaFoldDB" id="X0UGW6"/>
<gene>
    <name evidence="1" type="ORF">S01H1_29098</name>
</gene>
<comment type="caution">
    <text evidence="1">The sequence shown here is derived from an EMBL/GenBank/DDBJ whole genome shotgun (WGS) entry which is preliminary data.</text>
</comment>
<name>X0UGW6_9ZZZZ</name>